<evidence type="ECO:0000313" key="1">
    <source>
        <dbReference type="EMBL" id="CAD9475739.1"/>
    </source>
</evidence>
<proteinExistence type="predicted"/>
<dbReference type="InterPro" id="IPR029063">
    <property type="entry name" value="SAM-dependent_MTases_sf"/>
</dbReference>
<gene>
    <name evidence="1" type="ORF">DSPE1174_LOCUS28524</name>
</gene>
<sequence length="104" mass="11711">MGDLEPVFKRANEALEPKGWFAFSSERIDTNHEAEGLSETSSSVAPAASWKLQTSGRFAHSKEYLEWLAESYGMEVRLYRKIVPRLENGVEVPGQILVLQKRGT</sequence>
<protein>
    <submittedName>
        <fullName evidence="1">Uncharacterized protein</fullName>
    </submittedName>
</protein>
<dbReference type="AlphaFoldDB" id="A0A7S2MCH3"/>
<accession>A0A7S2MCH3</accession>
<reference evidence="1" key="1">
    <citation type="submission" date="2021-01" db="EMBL/GenBank/DDBJ databases">
        <authorList>
            <person name="Corre E."/>
            <person name="Pelletier E."/>
            <person name="Niang G."/>
            <person name="Scheremetjew M."/>
            <person name="Finn R."/>
            <person name="Kale V."/>
            <person name="Holt S."/>
            <person name="Cochrane G."/>
            <person name="Meng A."/>
            <person name="Brown T."/>
            <person name="Cohen L."/>
        </authorList>
    </citation>
    <scope>NUCLEOTIDE SEQUENCE</scope>
    <source>
        <strain evidence="1">CCMP1381</strain>
    </source>
</reference>
<name>A0A7S2MCH3_9STRA</name>
<dbReference type="EMBL" id="HBGS01055121">
    <property type="protein sequence ID" value="CAD9475739.1"/>
    <property type="molecule type" value="Transcribed_RNA"/>
</dbReference>
<organism evidence="1">
    <name type="scientific">Octactis speculum</name>
    <dbReference type="NCBI Taxonomy" id="3111310"/>
    <lineage>
        <taxon>Eukaryota</taxon>
        <taxon>Sar</taxon>
        <taxon>Stramenopiles</taxon>
        <taxon>Ochrophyta</taxon>
        <taxon>Dictyochophyceae</taxon>
        <taxon>Dictyochales</taxon>
        <taxon>Dictyochaceae</taxon>
        <taxon>Octactis</taxon>
    </lineage>
</organism>
<dbReference type="SUPFAM" id="SSF53335">
    <property type="entry name" value="S-adenosyl-L-methionine-dependent methyltransferases"/>
    <property type="match status" value="1"/>
</dbReference>